<dbReference type="InterPro" id="IPR015672">
    <property type="entry name" value="GPHR/GTG"/>
</dbReference>
<feature type="compositionally biased region" description="Low complexity" evidence="5">
    <location>
        <begin position="507"/>
        <end position="522"/>
    </location>
</feature>
<evidence type="ECO:0000313" key="9">
    <source>
        <dbReference type="EMBL" id="KAJ7704021.1"/>
    </source>
</evidence>
<dbReference type="PANTHER" id="PTHR15948">
    <property type="entry name" value="G-PROTEIN COUPLED RECEPTOR 89-RELATED"/>
    <property type="match status" value="1"/>
</dbReference>
<keyword evidence="10" id="KW-1185">Reference proteome</keyword>
<reference evidence="9" key="1">
    <citation type="submission" date="2023-03" db="EMBL/GenBank/DDBJ databases">
        <title>Massive genome expansion in bonnet fungi (Mycena s.s.) driven by repeated elements and novel gene families across ecological guilds.</title>
        <authorList>
            <consortium name="Lawrence Berkeley National Laboratory"/>
            <person name="Harder C.B."/>
            <person name="Miyauchi S."/>
            <person name="Viragh M."/>
            <person name="Kuo A."/>
            <person name="Thoen E."/>
            <person name="Andreopoulos B."/>
            <person name="Lu D."/>
            <person name="Skrede I."/>
            <person name="Drula E."/>
            <person name="Henrissat B."/>
            <person name="Morin E."/>
            <person name="Kohler A."/>
            <person name="Barry K."/>
            <person name="LaButti K."/>
            <person name="Morin E."/>
            <person name="Salamov A."/>
            <person name="Lipzen A."/>
            <person name="Mereny Z."/>
            <person name="Hegedus B."/>
            <person name="Baldrian P."/>
            <person name="Stursova M."/>
            <person name="Weitz H."/>
            <person name="Taylor A."/>
            <person name="Grigoriev I.V."/>
            <person name="Nagy L.G."/>
            <person name="Martin F."/>
            <person name="Kauserud H."/>
        </authorList>
    </citation>
    <scope>NUCLEOTIDE SEQUENCE</scope>
    <source>
        <strain evidence="9">CBHHK067</strain>
    </source>
</reference>
<feature type="transmembrane region" description="Helical" evidence="6">
    <location>
        <begin position="373"/>
        <end position="391"/>
    </location>
</feature>
<feature type="transmembrane region" description="Helical" evidence="6">
    <location>
        <begin position="545"/>
        <end position="568"/>
    </location>
</feature>
<organism evidence="9 10">
    <name type="scientific">Mycena rosella</name>
    <name type="common">Pink bonnet</name>
    <name type="synonym">Agaricus rosellus</name>
    <dbReference type="NCBI Taxonomy" id="1033263"/>
    <lineage>
        <taxon>Eukaryota</taxon>
        <taxon>Fungi</taxon>
        <taxon>Dikarya</taxon>
        <taxon>Basidiomycota</taxon>
        <taxon>Agaricomycotina</taxon>
        <taxon>Agaricomycetes</taxon>
        <taxon>Agaricomycetidae</taxon>
        <taxon>Agaricales</taxon>
        <taxon>Marasmiineae</taxon>
        <taxon>Mycenaceae</taxon>
        <taxon>Mycena</taxon>
    </lineage>
</organism>
<dbReference type="Pfam" id="PF12537">
    <property type="entry name" value="GPHR_N"/>
    <property type="match status" value="1"/>
</dbReference>
<evidence type="ECO:0000256" key="6">
    <source>
        <dbReference type="SAM" id="Phobius"/>
    </source>
</evidence>
<feature type="transmembrane region" description="Helical" evidence="6">
    <location>
        <begin position="74"/>
        <end position="98"/>
    </location>
</feature>
<keyword evidence="4 6" id="KW-0472">Membrane</keyword>
<keyword evidence="2 6" id="KW-0812">Transmembrane</keyword>
<dbReference type="InterPro" id="IPR025969">
    <property type="entry name" value="ABA_GPCR_dom"/>
</dbReference>
<protein>
    <submittedName>
        <fullName evidence="9">Abscisic acid G-protein coupled receptor-domain-containing protein</fullName>
    </submittedName>
</protein>
<evidence type="ECO:0000256" key="1">
    <source>
        <dbReference type="ARBA" id="ARBA00004141"/>
    </source>
</evidence>
<feature type="region of interest" description="Disordered" evidence="5">
    <location>
        <begin position="495"/>
        <end position="535"/>
    </location>
</feature>
<evidence type="ECO:0000256" key="5">
    <source>
        <dbReference type="SAM" id="MobiDB-lite"/>
    </source>
</evidence>
<feature type="transmembrane region" description="Helical" evidence="6">
    <location>
        <begin position="190"/>
        <end position="214"/>
    </location>
</feature>
<feature type="compositionally biased region" description="Gly residues" evidence="5">
    <location>
        <begin position="523"/>
        <end position="535"/>
    </location>
</feature>
<evidence type="ECO:0000256" key="4">
    <source>
        <dbReference type="ARBA" id="ARBA00023136"/>
    </source>
</evidence>
<dbReference type="Proteomes" id="UP001221757">
    <property type="component" value="Unassembled WGS sequence"/>
</dbReference>
<evidence type="ECO:0000259" key="7">
    <source>
        <dbReference type="Pfam" id="PF12430"/>
    </source>
</evidence>
<dbReference type="AlphaFoldDB" id="A0AAD7GS50"/>
<feature type="transmembrane region" description="Helical" evidence="6">
    <location>
        <begin position="151"/>
        <end position="178"/>
    </location>
</feature>
<feature type="domain" description="Abscisic acid G-protein coupled receptor-like" evidence="7">
    <location>
        <begin position="305"/>
        <end position="575"/>
    </location>
</feature>
<accession>A0AAD7GS50</accession>
<proteinExistence type="predicted"/>
<evidence type="ECO:0000256" key="3">
    <source>
        <dbReference type="ARBA" id="ARBA00022989"/>
    </source>
</evidence>
<feature type="transmembrane region" description="Helical" evidence="6">
    <location>
        <begin position="467"/>
        <end position="487"/>
    </location>
</feature>
<feature type="compositionally biased region" description="Pro residues" evidence="5">
    <location>
        <begin position="495"/>
        <end position="506"/>
    </location>
</feature>
<dbReference type="InterPro" id="IPR022535">
    <property type="entry name" value="Golgi_pH-regulator_cons_dom"/>
</dbReference>
<comment type="subcellular location">
    <subcellularLocation>
        <location evidence="1">Membrane</location>
        <topology evidence="1">Multi-pass membrane protein</topology>
    </subcellularLocation>
</comment>
<feature type="domain" description="Golgi pH regulator conserved" evidence="8">
    <location>
        <begin position="183"/>
        <end position="248"/>
    </location>
</feature>
<dbReference type="GO" id="GO:0016020">
    <property type="term" value="C:membrane"/>
    <property type="evidence" value="ECO:0007669"/>
    <property type="project" value="UniProtKB-SubCell"/>
</dbReference>
<evidence type="ECO:0000259" key="8">
    <source>
        <dbReference type="Pfam" id="PF12537"/>
    </source>
</evidence>
<gene>
    <name evidence="9" type="ORF">B0H17DRAFT_1193943</name>
</gene>
<sequence length="577" mass="61410">MPSETLTETGILLGLRAVIFFSCRKYLLRSLYSDLQDLSGVETASISTRDPLPSPITQTARESVRKPQGRTETIYSALSSNVFAGCFSESCMLFLLLMLQGLSVFSARTRLLNWRLSLFLLLTCILVLIPFLLSLLLTAPPDSAPRPRSAAPRLVFSVLCVALYLFLLSCIPLPPALAAADRMTATLSRLVVLGTIVLGLLAGFGAVSSSWAFLPSRHPLTTPTEQDIVTAEYALSSVRDDLDQRRSEAARRAAAQQTDTSWVSRVMPSFRGDEHAQELRGLEALEHQMARALEQLRARRAAGRYAGTLRGRLATAGGRLFALYCVFRFASSLANVLAPAFPPTDTTSSPDTETTRSSSLDALAAWLRADGRHVGLVLVGVIILSSIRRVLRGVTRVRALLPHALLLRPPPTVFPAPSPGSSLVPRPLGYPLAASLAPSTPSHTDTSLTTDATQALRVTSRHLGASLMLLLVAQLMVIYLLSTIVQLRASFPPPPPAPSPFPPSPVPDAGAPGAPGAPDAPGGAPGREGGAATGGDGTENLFATIPAFTVFGALFDWAFVLAAGGSLVGRWAAERVK</sequence>
<keyword evidence="9" id="KW-0675">Receptor</keyword>
<dbReference type="Pfam" id="PF12430">
    <property type="entry name" value="ABA_GPCR"/>
    <property type="match status" value="1"/>
</dbReference>
<comment type="caution">
    <text evidence="9">The sequence shown here is derived from an EMBL/GenBank/DDBJ whole genome shotgun (WGS) entry which is preliminary data.</text>
</comment>
<feature type="transmembrane region" description="Helical" evidence="6">
    <location>
        <begin position="118"/>
        <end position="139"/>
    </location>
</feature>
<evidence type="ECO:0000256" key="2">
    <source>
        <dbReference type="ARBA" id="ARBA00022692"/>
    </source>
</evidence>
<keyword evidence="3 6" id="KW-1133">Transmembrane helix</keyword>
<name>A0AAD7GS50_MYCRO</name>
<dbReference type="EMBL" id="JARKIE010000011">
    <property type="protein sequence ID" value="KAJ7704021.1"/>
    <property type="molecule type" value="Genomic_DNA"/>
</dbReference>
<evidence type="ECO:0000313" key="10">
    <source>
        <dbReference type="Proteomes" id="UP001221757"/>
    </source>
</evidence>
<dbReference type="PANTHER" id="PTHR15948:SF0">
    <property type="entry name" value="GOLGI PH REGULATOR A-RELATED"/>
    <property type="match status" value="1"/>
</dbReference>